<proteinExistence type="predicted"/>
<organism evidence="2 3">
    <name type="scientific">Streptomyces rhizosphaericus</name>
    <dbReference type="NCBI Taxonomy" id="114699"/>
    <lineage>
        <taxon>Bacteria</taxon>
        <taxon>Bacillati</taxon>
        <taxon>Actinomycetota</taxon>
        <taxon>Actinomycetes</taxon>
        <taxon>Kitasatosporales</taxon>
        <taxon>Streptomycetaceae</taxon>
        <taxon>Streptomyces</taxon>
        <taxon>Streptomyces violaceusniger group</taxon>
    </lineage>
</organism>
<evidence type="ECO:0000313" key="3">
    <source>
        <dbReference type="Proteomes" id="UP001500033"/>
    </source>
</evidence>
<name>A0ABN1SQJ9_9ACTN</name>
<dbReference type="Proteomes" id="UP001500033">
    <property type="component" value="Unassembled WGS sequence"/>
</dbReference>
<dbReference type="EMBL" id="BAAAIE010000149">
    <property type="protein sequence ID" value="GAA1002485.1"/>
    <property type="molecule type" value="Genomic_DNA"/>
</dbReference>
<evidence type="ECO:0000313" key="2">
    <source>
        <dbReference type="EMBL" id="GAA1002485.1"/>
    </source>
</evidence>
<accession>A0ABN1SQJ9</accession>
<keyword evidence="3" id="KW-1185">Reference proteome</keyword>
<protein>
    <recommendedName>
        <fullName evidence="4">TetR family transcriptional regulator</fullName>
    </recommendedName>
</protein>
<feature type="region of interest" description="Disordered" evidence="1">
    <location>
        <begin position="1"/>
        <end position="25"/>
    </location>
</feature>
<gene>
    <name evidence="2" type="ORF">GCM10009576_094940</name>
</gene>
<reference evidence="2 3" key="1">
    <citation type="journal article" date="2019" name="Int. J. Syst. Evol. Microbiol.">
        <title>The Global Catalogue of Microorganisms (GCM) 10K type strain sequencing project: providing services to taxonomists for standard genome sequencing and annotation.</title>
        <authorList>
            <consortium name="The Broad Institute Genomics Platform"/>
            <consortium name="The Broad Institute Genome Sequencing Center for Infectious Disease"/>
            <person name="Wu L."/>
            <person name="Ma J."/>
        </authorList>
    </citation>
    <scope>NUCLEOTIDE SEQUENCE [LARGE SCALE GENOMIC DNA]</scope>
    <source>
        <strain evidence="2 3">JCM 11445</strain>
    </source>
</reference>
<evidence type="ECO:0000256" key="1">
    <source>
        <dbReference type="SAM" id="MobiDB-lite"/>
    </source>
</evidence>
<comment type="caution">
    <text evidence="2">The sequence shown here is derived from an EMBL/GenBank/DDBJ whole genome shotgun (WGS) entry which is preliminary data.</text>
</comment>
<sequence>MATPAPRSVPTQQAPPPAGSDPATMISASCRAQEEFLAIVSELVDEHDQHRYGGLLLSSVSGIISAELSGHFTTGNWRTSADELVDILVTIITDGRPRA</sequence>
<evidence type="ECO:0008006" key="4">
    <source>
        <dbReference type="Google" id="ProtNLM"/>
    </source>
</evidence>